<keyword evidence="1" id="KW-1133">Transmembrane helix</keyword>
<evidence type="ECO:0000313" key="3">
    <source>
        <dbReference type="Proteomes" id="UP000228930"/>
    </source>
</evidence>
<sequence>MKATGAPGLDIAAKLAERSVASALTGAPVWLIDTLGIVAFGLIVQAAIWGVYFGFVGSWWKLASSLIAHYL</sequence>
<reference evidence="2 3" key="1">
    <citation type="submission" date="2015-06" db="EMBL/GenBank/DDBJ databases">
        <title>Comparative genome analysis of nirS-carrying Bradyrhizobium sp. strains.</title>
        <authorList>
            <person name="Ishii S."/>
            <person name="Jang J."/>
            <person name="Nishizawa T."/>
            <person name="Senoo K."/>
        </authorList>
    </citation>
    <scope>NUCLEOTIDE SEQUENCE [LARGE SCALE GENOMIC DNA]</scope>
    <source>
        <strain evidence="2 3">TSA1</strain>
    </source>
</reference>
<keyword evidence="1" id="KW-0812">Transmembrane</keyword>
<dbReference type="EMBL" id="LFJC01000003">
    <property type="protein sequence ID" value="PIT01278.1"/>
    <property type="molecule type" value="Genomic_DNA"/>
</dbReference>
<keyword evidence="1" id="KW-0472">Membrane</keyword>
<protein>
    <submittedName>
        <fullName evidence="2">Uncharacterized protein</fullName>
    </submittedName>
</protein>
<gene>
    <name evidence="2" type="ORF">TSA1_11295</name>
</gene>
<feature type="transmembrane region" description="Helical" evidence="1">
    <location>
        <begin position="29"/>
        <end position="55"/>
    </location>
</feature>
<proteinExistence type="predicted"/>
<dbReference type="AlphaFoldDB" id="A0A2M6U9P6"/>
<keyword evidence="3" id="KW-1185">Reference proteome</keyword>
<accession>A0A2M6U9P6</accession>
<dbReference type="Proteomes" id="UP000228930">
    <property type="component" value="Unassembled WGS sequence"/>
</dbReference>
<evidence type="ECO:0000256" key="1">
    <source>
        <dbReference type="SAM" id="Phobius"/>
    </source>
</evidence>
<organism evidence="2 3">
    <name type="scientific">Bradyrhizobium nitroreducens</name>
    <dbReference type="NCBI Taxonomy" id="709803"/>
    <lineage>
        <taxon>Bacteria</taxon>
        <taxon>Pseudomonadati</taxon>
        <taxon>Pseudomonadota</taxon>
        <taxon>Alphaproteobacteria</taxon>
        <taxon>Hyphomicrobiales</taxon>
        <taxon>Nitrobacteraceae</taxon>
        <taxon>Bradyrhizobium</taxon>
    </lineage>
</organism>
<evidence type="ECO:0000313" key="2">
    <source>
        <dbReference type="EMBL" id="PIT01278.1"/>
    </source>
</evidence>
<name>A0A2M6U9P6_9BRAD</name>
<comment type="caution">
    <text evidence="2">The sequence shown here is derived from an EMBL/GenBank/DDBJ whole genome shotgun (WGS) entry which is preliminary data.</text>
</comment>